<evidence type="ECO:0000313" key="2">
    <source>
        <dbReference type="EMBL" id="KXF80977.1"/>
    </source>
</evidence>
<dbReference type="Proteomes" id="UP000070529">
    <property type="component" value="Unassembled WGS sequence"/>
</dbReference>
<dbReference type="EMBL" id="LNTY01000043">
    <property type="protein sequence ID" value="KXF80977.1"/>
    <property type="molecule type" value="Genomic_DNA"/>
</dbReference>
<reference evidence="2 3" key="1">
    <citation type="submission" date="2015-11" db="EMBL/GenBank/DDBJ databases">
        <title>Genomic Taxonomy of the Vibrionaceae.</title>
        <authorList>
            <person name="Gomez-Gil B."/>
            <person name="Enciso-Ibarra J."/>
        </authorList>
    </citation>
    <scope>NUCLEOTIDE SEQUENCE [LARGE SCALE GENOMIC DNA]</scope>
    <source>
        <strain evidence="2 3">CAIM 912</strain>
    </source>
</reference>
<gene>
    <name evidence="2" type="ORF">ATN88_18190</name>
</gene>
<proteinExistence type="predicted"/>
<feature type="signal peptide" evidence="1">
    <location>
        <begin position="1"/>
        <end position="21"/>
    </location>
</feature>
<feature type="chain" id="PRO_5007465657" evidence="1">
    <location>
        <begin position="22"/>
        <end position="165"/>
    </location>
</feature>
<dbReference type="AlphaFoldDB" id="A0A135I6D7"/>
<evidence type="ECO:0000256" key="1">
    <source>
        <dbReference type="SAM" id="SignalP"/>
    </source>
</evidence>
<sequence>MKNTSVITIGLGLFVSASALASDDVNTTKNQNINKHYASAYQAICNQALETVTIATTQDAAPQLEKTLNATDTLGLRVANTEKATVYQQLAITEWNQKFVVATNGNYKINIKGADAPITDVANLQCPDRNLTMHHFNTHEWGSYLLQIDIDSGKPLELVIHPTAN</sequence>
<evidence type="ECO:0000313" key="3">
    <source>
        <dbReference type="Proteomes" id="UP000070529"/>
    </source>
</evidence>
<dbReference type="STRING" id="294935.ATN88_18190"/>
<keyword evidence="1" id="KW-0732">Signal</keyword>
<name>A0A135I6D7_9GAMM</name>
<dbReference type="RefSeq" id="WP_067418486.1">
    <property type="nucleotide sequence ID" value="NZ_LNTY01000043.1"/>
</dbReference>
<accession>A0A135I6D7</accession>
<organism evidence="2 3">
    <name type="scientific">Enterovibrio coralii</name>
    <dbReference type="NCBI Taxonomy" id="294935"/>
    <lineage>
        <taxon>Bacteria</taxon>
        <taxon>Pseudomonadati</taxon>
        <taxon>Pseudomonadota</taxon>
        <taxon>Gammaproteobacteria</taxon>
        <taxon>Vibrionales</taxon>
        <taxon>Vibrionaceae</taxon>
        <taxon>Enterovibrio</taxon>
    </lineage>
</organism>
<keyword evidence="3" id="KW-1185">Reference proteome</keyword>
<dbReference type="OrthoDB" id="5822383at2"/>
<comment type="caution">
    <text evidence="2">The sequence shown here is derived from an EMBL/GenBank/DDBJ whole genome shotgun (WGS) entry which is preliminary data.</text>
</comment>
<protein>
    <submittedName>
        <fullName evidence="2">Uncharacterized protein</fullName>
    </submittedName>
</protein>